<evidence type="ECO:0000256" key="8">
    <source>
        <dbReference type="SAM" id="MobiDB-lite"/>
    </source>
</evidence>
<keyword evidence="7 9" id="KW-0472">Membrane</keyword>
<dbReference type="InterPro" id="IPR006307">
    <property type="entry name" value="BsaZ-like"/>
</dbReference>
<evidence type="ECO:0000256" key="4">
    <source>
        <dbReference type="ARBA" id="ARBA00022692"/>
    </source>
</evidence>
<comment type="similarity">
    <text evidence="2">Belongs to the type III secretion exporter family.</text>
</comment>
<proteinExistence type="inferred from homology"/>
<dbReference type="SUPFAM" id="SSF160544">
    <property type="entry name" value="EscU C-terminal domain-like"/>
    <property type="match status" value="1"/>
</dbReference>
<feature type="transmembrane region" description="Helical" evidence="9">
    <location>
        <begin position="88"/>
        <end position="109"/>
    </location>
</feature>
<feature type="transmembrane region" description="Helical" evidence="9">
    <location>
        <begin position="154"/>
        <end position="172"/>
    </location>
</feature>
<evidence type="ECO:0000256" key="2">
    <source>
        <dbReference type="ARBA" id="ARBA00010690"/>
    </source>
</evidence>
<accession>A0ABV9QZC3</accession>
<dbReference type="Proteomes" id="UP001595886">
    <property type="component" value="Unassembled WGS sequence"/>
</dbReference>
<keyword evidence="11" id="KW-1185">Reference proteome</keyword>
<keyword evidence="5 9" id="KW-1133">Transmembrane helix</keyword>
<feature type="transmembrane region" description="Helical" evidence="9">
    <location>
        <begin position="34"/>
        <end position="54"/>
    </location>
</feature>
<dbReference type="InterPro" id="IPR006135">
    <property type="entry name" value="T3SS_substrate_exporter"/>
</dbReference>
<evidence type="ECO:0000256" key="7">
    <source>
        <dbReference type="ARBA" id="ARBA00023136"/>
    </source>
</evidence>
<dbReference type="Pfam" id="PF01312">
    <property type="entry name" value="Bac_export_2"/>
    <property type="match status" value="1"/>
</dbReference>
<evidence type="ECO:0000313" key="11">
    <source>
        <dbReference type="Proteomes" id="UP001595886"/>
    </source>
</evidence>
<evidence type="ECO:0000256" key="5">
    <source>
        <dbReference type="ARBA" id="ARBA00022989"/>
    </source>
</evidence>
<evidence type="ECO:0000313" key="10">
    <source>
        <dbReference type="EMBL" id="MFC4822141.1"/>
    </source>
</evidence>
<comment type="caution">
    <text evidence="10">The sequence shown here is derived from an EMBL/GenBank/DDBJ whole genome shotgun (WGS) entry which is preliminary data.</text>
</comment>
<keyword evidence="3" id="KW-1003">Cell membrane</keyword>
<gene>
    <name evidence="10" type="primary">sctU</name>
    <name evidence="10" type="ORF">ACFO6Q_17580</name>
</gene>
<dbReference type="PANTHER" id="PTHR30531">
    <property type="entry name" value="FLAGELLAR BIOSYNTHETIC PROTEIN FLHB"/>
    <property type="match status" value="1"/>
</dbReference>
<evidence type="ECO:0000256" key="3">
    <source>
        <dbReference type="ARBA" id="ARBA00022475"/>
    </source>
</evidence>
<keyword evidence="6" id="KW-0843">Virulence</keyword>
<dbReference type="RefSeq" id="WP_380022421.1">
    <property type="nucleotide sequence ID" value="NZ_JBHSHD010000015.1"/>
</dbReference>
<feature type="region of interest" description="Disordered" evidence="8">
    <location>
        <begin position="1"/>
        <end position="28"/>
    </location>
</feature>
<comment type="subcellular location">
    <subcellularLocation>
        <location evidence="1">Cell membrane</location>
        <topology evidence="1">Multi-pass membrane protein</topology>
    </subcellularLocation>
</comment>
<feature type="transmembrane region" description="Helical" evidence="9">
    <location>
        <begin position="192"/>
        <end position="210"/>
    </location>
</feature>
<organism evidence="10 11">
    <name type="scientific">Dokdonella ginsengisoli</name>
    <dbReference type="NCBI Taxonomy" id="363846"/>
    <lineage>
        <taxon>Bacteria</taxon>
        <taxon>Pseudomonadati</taxon>
        <taxon>Pseudomonadota</taxon>
        <taxon>Gammaproteobacteria</taxon>
        <taxon>Lysobacterales</taxon>
        <taxon>Rhodanobacteraceae</taxon>
        <taxon>Dokdonella</taxon>
    </lineage>
</organism>
<dbReference type="NCBIfam" id="TIGR01404">
    <property type="entry name" value="FlhB_rel_III"/>
    <property type="match status" value="1"/>
</dbReference>
<name>A0ABV9QZC3_9GAMM</name>
<evidence type="ECO:0000256" key="1">
    <source>
        <dbReference type="ARBA" id="ARBA00004651"/>
    </source>
</evidence>
<dbReference type="InterPro" id="IPR029025">
    <property type="entry name" value="T3SS_substrate_exporter_C"/>
</dbReference>
<reference evidence="11" key="1">
    <citation type="journal article" date="2019" name="Int. J. Syst. Evol. Microbiol.">
        <title>The Global Catalogue of Microorganisms (GCM) 10K type strain sequencing project: providing services to taxonomists for standard genome sequencing and annotation.</title>
        <authorList>
            <consortium name="The Broad Institute Genomics Platform"/>
            <consortium name="The Broad Institute Genome Sequencing Center for Infectious Disease"/>
            <person name="Wu L."/>
            <person name="Ma J."/>
        </authorList>
    </citation>
    <scope>NUCLEOTIDE SEQUENCE [LARGE SCALE GENOMIC DNA]</scope>
    <source>
        <strain evidence="11">CCUG 30340</strain>
    </source>
</reference>
<protein>
    <submittedName>
        <fullName evidence="10">Type III secretion system export apparatus subunit SctU</fullName>
    </submittedName>
</protein>
<dbReference type="Gene3D" id="3.40.1690.10">
    <property type="entry name" value="secretion proteins EscU"/>
    <property type="match status" value="1"/>
</dbReference>
<dbReference type="PANTHER" id="PTHR30531:SF14">
    <property type="entry name" value="SURFACE PRESENTATION OF ANTIGENS PROTEIN SPAS"/>
    <property type="match status" value="1"/>
</dbReference>
<evidence type="ECO:0000256" key="6">
    <source>
        <dbReference type="ARBA" id="ARBA00023026"/>
    </source>
</evidence>
<dbReference type="PRINTS" id="PR00950">
    <property type="entry name" value="TYPE3IMSPROT"/>
</dbReference>
<dbReference type="Gene3D" id="6.10.250.2080">
    <property type="match status" value="1"/>
</dbReference>
<keyword evidence="4 9" id="KW-0812">Transmembrane</keyword>
<dbReference type="EMBL" id="JBHSHD010000015">
    <property type="protein sequence ID" value="MFC4822141.1"/>
    <property type="molecule type" value="Genomic_DNA"/>
</dbReference>
<sequence length="356" mass="39918">MAEENDTGNRTEKPTPQRLKKARKEGDVSKSKELTSTVLVMLWLVMIWLMLPGINQRLGSLIDKTMLALGQPFSIAGPALGWEALSVGLWICLPMLFGAVFIATLTDFMQGGPVLAPKKAKPDLKNINPISGVKKIFSKDNLVEVAKAIIKSSALIGIFVAVLFAFLPQMAALPFGQPIAVGELLWSSVTRIGIWVIFVFFFISVLDAFYQRFSFMKKMRMSIRDIRQESKENEGDPYIKGRRRQLHQEWAQQNMLSSVRRSSVVVTNPTHLAIAILYEPGETELPMIVAKGEDYEAKLIREAAEEAGVPIMQNVDLARGLYERAELDDYLPGEFFEAVAELLRWAESVREQRDGK</sequence>
<evidence type="ECO:0000256" key="9">
    <source>
        <dbReference type="SAM" id="Phobius"/>
    </source>
</evidence>